<organism evidence="2 3">
    <name type="scientific">Brevibacillus invocatus</name>
    <dbReference type="NCBI Taxonomy" id="173959"/>
    <lineage>
        <taxon>Bacteria</taxon>
        <taxon>Bacillati</taxon>
        <taxon>Bacillota</taxon>
        <taxon>Bacilli</taxon>
        <taxon>Bacillales</taxon>
        <taxon>Paenibacillaceae</taxon>
        <taxon>Brevibacillus</taxon>
    </lineage>
</organism>
<dbReference type="Proteomes" id="UP000282028">
    <property type="component" value="Unassembled WGS sequence"/>
</dbReference>
<feature type="domain" description="NAD(P)-binding" evidence="1">
    <location>
        <begin position="7"/>
        <end position="49"/>
    </location>
</feature>
<dbReference type="OrthoDB" id="9785372at2"/>
<evidence type="ECO:0000313" key="2">
    <source>
        <dbReference type="EMBL" id="RNB76527.1"/>
    </source>
</evidence>
<name>A0A3M8CML3_9BACL</name>
<dbReference type="InterPro" id="IPR016040">
    <property type="entry name" value="NAD(P)-bd_dom"/>
</dbReference>
<sequence>MKIAVIGASGKAGRLIMEEAVARGHEVAAIVRNALKVQNPQVQIQEKDVFGVPPTKCGFCTLSPV</sequence>
<dbReference type="InterPro" id="IPR036291">
    <property type="entry name" value="NAD(P)-bd_dom_sf"/>
</dbReference>
<gene>
    <name evidence="2" type="ORF">EDM52_02390</name>
</gene>
<dbReference type="SUPFAM" id="SSF51735">
    <property type="entry name" value="NAD(P)-binding Rossmann-fold domains"/>
    <property type="match status" value="1"/>
</dbReference>
<dbReference type="Gene3D" id="3.40.50.720">
    <property type="entry name" value="NAD(P)-binding Rossmann-like Domain"/>
    <property type="match status" value="1"/>
</dbReference>
<evidence type="ECO:0000313" key="3">
    <source>
        <dbReference type="Proteomes" id="UP000282028"/>
    </source>
</evidence>
<reference evidence="2 3" key="1">
    <citation type="submission" date="2018-10" db="EMBL/GenBank/DDBJ databases">
        <title>Phylogenomics of Brevibacillus.</title>
        <authorList>
            <person name="Dunlap C."/>
        </authorList>
    </citation>
    <scope>NUCLEOTIDE SEQUENCE [LARGE SCALE GENOMIC DNA]</scope>
    <source>
        <strain evidence="2 3">JCM 12215</strain>
    </source>
</reference>
<accession>A0A3M8CML3</accession>
<dbReference type="EMBL" id="RHHR01000006">
    <property type="protein sequence ID" value="RNB76527.1"/>
    <property type="molecule type" value="Genomic_DNA"/>
</dbReference>
<dbReference type="AlphaFoldDB" id="A0A3M8CML3"/>
<evidence type="ECO:0000259" key="1">
    <source>
        <dbReference type="Pfam" id="PF13460"/>
    </source>
</evidence>
<proteinExistence type="predicted"/>
<keyword evidence="3" id="KW-1185">Reference proteome</keyword>
<protein>
    <recommendedName>
        <fullName evidence="1">NAD(P)-binding domain-containing protein</fullName>
    </recommendedName>
</protein>
<dbReference type="Pfam" id="PF13460">
    <property type="entry name" value="NAD_binding_10"/>
    <property type="match status" value="1"/>
</dbReference>
<comment type="caution">
    <text evidence="2">The sequence shown here is derived from an EMBL/GenBank/DDBJ whole genome shotgun (WGS) entry which is preliminary data.</text>
</comment>